<proteinExistence type="predicted"/>
<dbReference type="EMBL" id="AP015321">
    <property type="protein sequence ID" value="BAU03367.1"/>
    <property type="molecule type" value="Genomic_DNA"/>
</dbReference>
<gene>
    <name evidence="2" type="primary">Vigan.UMG087800</name>
    <name evidence="2" type="ORF">VIGAN_UM087800</name>
</gene>
<feature type="non-terminal residue" evidence="2">
    <location>
        <position position="1"/>
    </location>
</feature>
<evidence type="ECO:0000313" key="2">
    <source>
        <dbReference type="EMBL" id="BAU03367.1"/>
    </source>
</evidence>
<accession>A0A0S3TE05</accession>
<feature type="region of interest" description="Disordered" evidence="1">
    <location>
        <begin position="54"/>
        <end position="83"/>
    </location>
</feature>
<reference evidence="2" key="1">
    <citation type="journal article" date="2015" name="Sci. Rep.">
        <title>The power of single molecule real-time sequencing technology in the de novo assembly of a eukaryotic genome.</title>
        <authorList>
            <person name="Sakai H."/>
            <person name="Naito K."/>
            <person name="Ogiso-Tanaka E."/>
            <person name="Takahashi Y."/>
            <person name="Iseki K."/>
            <person name="Muto C."/>
            <person name="Satou K."/>
            <person name="Teruya K."/>
            <person name="Shiroma A."/>
            <person name="Shimoji M."/>
            <person name="Hirano T."/>
            <person name="Itoh T."/>
            <person name="Kaga A."/>
            <person name="Tomooka N."/>
        </authorList>
    </citation>
    <scope>NUCLEOTIDE SEQUENCE</scope>
</reference>
<organism evidence="2">
    <name type="scientific">Vigna angularis var. angularis</name>
    <dbReference type="NCBI Taxonomy" id="157739"/>
    <lineage>
        <taxon>Eukaryota</taxon>
        <taxon>Viridiplantae</taxon>
        <taxon>Streptophyta</taxon>
        <taxon>Embryophyta</taxon>
        <taxon>Tracheophyta</taxon>
        <taxon>Spermatophyta</taxon>
        <taxon>Magnoliopsida</taxon>
        <taxon>eudicotyledons</taxon>
        <taxon>Gunneridae</taxon>
        <taxon>Pentapetalae</taxon>
        <taxon>rosids</taxon>
        <taxon>fabids</taxon>
        <taxon>Fabales</taxon>
        <taxon>Fabaceae</taxon>
        <taxon>Papilionoideae</taxon>
        <taxon>50 kb inversion clade</taxon>
        <taxon>NPAAA clade</taxon>
        <taxon>indigoferoid/millettioid clade</taxon>
        <taxon>Phaseoleae</taxon>
        <taxon>Vigna</taxon>
    </lineage>
</organism>
<name>A0A0S3TE05_PHAAN</name>
<protein>
    <submittedName>
        <fullName evidence="2">Uncharacterized protein</fullName>
    </submittedName>
</protein>
<dbReference type="AlphaFoldDB" id="A0A0S3TE05"/>
<evidence type="ECO:0000256" key="1">
    <source>
        <dbReference type="SAM" id="MobiDB-lite"/>
    </source>
</evidence>
<sequence length="83" mass="9548">PQKPLICHLNPFNTHYKIIQENLINNQIPATAKVQNDAYSVKIKHKQRCICLGQPENMDKPSIEQQDNLGKPNIGQYSSRQQH</sequence>